<protein>
    <submittedName>
        <fullName evidence="1">Uncharacterized protein</fullName>
    </submittedName>
</protein>
<dbReference type="RefSeq" id="WP_272437924.1">
    <property type="nucleotide sequence ID" value="NZ_JAMQKB010000030.1"/>
</dbReference>
<dbReference type="Proteomes" id="UP001145050">
    <property type="component" value="Unassembled WGS sequence"/>
</dbReference>
<name>A0A9X3WZ99_9BACI</name>
<proteinExistence type="predicted"/>
<comment type="caution">
    <text evidence="1">The sequence shown here is derived from an EMBL/GenBank/DDBJ whole genome shotgun (WGS) entry which is preliminary data.</text>
</comment>
<evidence type="ECO:0000313" key="1">
    <source>
        <dbReference type="EMBL" id="MDC3426104.1"/>
    </source>
</evidence>
<sequence>MRFCKRITMLSAFLFFSITFVSWAYGEALRLNINVKPDSTLSSGKAAAVTSLSGGAYSLYTGRAYKISGIPLYKIDLGNKRYSELAQIIVTVFGINEDNNLLKDNWWVEVGVYYELPASATNADYVLELEDGTDLKVNMLSDDVLFMNRTQASGILAPQQLIPQDARSNTTLYIIATYKNPGGKVAPGQQEQINNLTFDLMVRM</sequence>
<accession>A0A9X3WZ99</accession>
<dbReference type="EMBL" id="JAMQKB010000030">
    <property type="protein sequence ID" value="MDC3426104.1"/>
    <property type="molecule type" value="Genomic_DNA"/>
</dbReference>
<reference evidence="1" key="1">
    <citation type="submission" date="2022-06" db="EMBL/GenBank/DDBJ databases">
        <title>Aquibacillus sp. a new bacterium isolated from soil saline samples.</title>
        <authorList>
            <person name="Galisteo C."/>
            <person name="De La Haba R."/>
            <person name="Sanchez-Porro C."/>
            <person name="Ventosa A."/>
        </authorList>
    </citation>
    <scope>NUCLEOTIDE SEQUENCE</scope>
    <source>
        <strain evidence="1">3ASR75-11</strain>
    </source>
</reference>
<dbReference type="AlphaFoldDB" id="A0A9X3WZ99"/>
<evidence type="ECO:0000313" key="2">
    <source>
        <dbReference type="Proteomes" id="UP001145050"/>
    </source>
</evidence>
<gene>
    <name evidence="1" type="ORF">NC797_16530</name>
</gene>
<keyword evidence="2" id="KW-1185">Reference proteome</keyword>
<organism evidence="1 2">
    <name type="scientific">Terrihalobacillus insolitus</name>
    <dbReference type="NCBI Taxonomy" id="2950438"/>
    <lineage>
        <taxon>Bacteria</taxon>
        <taxon>Bacillati</taxon>
        <taxon>Bacillota</taxon>
        <taxon>Bacilli</taxon>
        <taxon>Bacillales</taxon>
        <taxon>Bacillaceae</taxon>
        <taxon>Terrihalobacillus</taxon>
    </lineage>
</organism>